<reference evidence="1" key="1">
    <citation type="submission" date="2020-08" db="EMBL/GenBank/DDBJ databases">
        <title>Multicomponent nature underlies the extraordinary mechanical properties of spider dragline silk.</title>
        <authorList>
            <person name="Kono N."/>
            <person name="Nakamura H."/>
            <person name="Mori M."/>
            <person name="Yoshida Y."/>
            <person name="Ohtoshi R."/>
            <person name="Malay A.D."/>
            <person name="Moran D.A.P."/>
            <person name="Tomita M."/>
            <person name="Numata K."/>
            <person name="Arakawa K."/>
        </authorList>
    </citation>
    <scope>NUCLEOTIDE SEQUENCE</scope>
</reference>
<gene>
    <name evidence="1" type="ORF">TNCV_3613981</name>
</gene>
<keyword evidence="2" id="KW-1185">Reference proteome</keyword>
<dbReference type="AlphaFoldDB" id="A0A8X6VIN5"/>
<dbReference type="Proteomes" id="UP000887159">
    <property type="component" value="Unassembled WGS sequence"/>
</dbReference>
<accession>A0A8X6VIN5</accession>
<organism evidence="1 2">
    <name type="scientific">Trichonephila clavipes</name>
    <name type="common">Golden silk orbweaver</name>
    <name type="synonym">Nephila clavipes</name>
    <dbReference type="NCBI Taxonomy" id="2585209"/>
    <lineage>
        <taxon>Eukaryota</taxon>
        <taxon>Metazoa</taxon>
        <taxon>Ecdysozoa</taxon>
        <taxon>Arthropoda</taxon>
        <taxon>Chelicerata</taxon>
        <taxon>Arachnida</taxon>
        <taxon>Araneae</taxon>
        <taxon>Araneomorphae</taxon>
        <taxon>Entelegynae</taxon>
        <taxon>Araneoidea</taxon>
        <taxon>Nephilidae</taxon>
        <taxon>Trichonephila</taxon>
    </lineage>
</organism>
<dbReference type="EMBL" id="BMAU01021327">
    <property type="protein sequence ID" value="GFY14209.1"/>
    <property type="molecule type" value="Genomic_DNA"/>
</dbReference>
<name>A0A8X6VIN5_TRICX</name>
<sequence length="75" mass="8558">MVSLPFILYNQTVTDDFQEMCSKEWLAMLTVVPLGLGSNPGEYMDVCKCIVPSRHWGTLNSRRATNPLVRLVEER</sequence>
<evidence type="ECO:0000313" key="1">
    <source>
        <dbReference type="EMBL" id="GFY14209.1"/>
    </source>
</evidence>
<proteinExistence type="predicted"/>
<evidence type="ECO:0000313" key="2">
    <source>
        <dbReference type="Proteomes" id="UP000887159"/>
    </source>
</evidence>
<comment type="caution">
    <text evidence="1">The sequence shown here is derived from an EMBL/GenBank/DDBJ whole genome shotgun (WGS) entry which is preliminary data.</text>
</comment>
<protein>
    <submittedName>
        <fullName evidence="1">Uncharacterized protein</fullName>
    </submittedName>
</protein>